<feature type="domain" description="Retrotransposon gag" evidence="2">
    <location>
        <begin position="22"/>
        <end position="106"/>
    </location>
</feature>
<evidence type="ECO:0000259" key="2">
    <source>
        <dbReference type="Pfam" id="PF03732"/>
    </source>
</evidence>
<dbReference type="InterPro" id="IPR005162">
    <property type="entry name" value="Retrotrans_gag_dom"/>
</dbReference>
<keyword evidence="4" id="KW-1185">Reference proteome</keyword>
<accession>A0AAV6N156</accession>
<organism evidence="3 4">
    <name type="scientific">Cucurbita argyrosperma subsp. sororia</name>
    <dbReference type="NCBI Taxonomy" id="37648"/>
    <lineage>
        <taxon>Eukaryota</taxon>
        <taxon>Viridiplantae</taxon>
        <taxon>Streptophyta</taxon>
        <taxon>Embryophyta</taxon>
        <taxon>Tracheophyta</taxon>
        <taxon>Spermatophyta</taxon>
        <taxon>Magnoliopsida</taxon>
        <taxon>eudicotyledons</taxon>
        <taxon>Gunneridae</taxon>
        <taxon>Pentapetalae</taxon>
        <taxon>rosids</taxon>
        <taxon>fabids</taxon>
        <taxon>Cucurbitales</taxon>
        <taxon>Cucurbitaceae</taxon>
        <taxon>Cucurbiteae</taxon>
        <taxon>Cucurbita</taxon>
    </lineage>
</organism>
<dbReference type="AlphaFoldDB" id="A0AAV6N156"/>
<name>A0AAV6N156_9ROSI</name>
<dbReference type="EMBL" id="JAGKQH010000010">
    <property type="protein sequence ID" value="KAG6590344.1"/>
    <property type="molecule type" value="Genomic_DNA"/>
</dbReference>
<proteinExistence type="predicted"/>
<evidence type="ECO:0000313" key="4">
    <source>
        <dbReference type="Proteomes" id="UP000685013"/>
    </source>
</evidence>
<comment type="caution">
    <text evidence="3">The sequence shown here is derived from an EMBL/GenBank/DDBJ whole genome shotgun (WGS) entry which is preliminary data.</text>
</comment>
<evidence type="ECO:0000256" key="1">
    <source>
        <dbReference type="SAM" id="MobiDB-lite"/>
    </source>
</evidence>
<protein>
    <recommendedName>
        <fullName evidence="2">Retrotransposon gag domain-containing protein</fullName>
    </recommendedName>
</protein>
<dbReference type="Pfam" id="PF03732">
    <property type="entry name" value="Retrotrans_gag"/>
    <property type="match status" value="1"/>
</dbReference>
<gene>
    <name evidence="3" type="ORF">SDJN03_15767</name>
</gene>
<evidence type="ECO:0000313" key="3">
    <source>
        <dbReference type="EMBL" id="KAG6590344.1"/>
    </source>
</evidence>
<feature type="compositionally biased region" description="Basic and acidic residues" evidence="1">
    <location>
        <begin position="151"/>
        <end position="164"/>
    </location>
</feature>
<reference evidence="3 4" key="1">
    <citation type="journal article" date="2021" name="Hortic Res">
        <title>The domestication of Cucurbita argyrosperma as revealed by the genome of its wild relative.</title>
        <authorList>
            <person name="Barrera-Redondo J."/>
            <person name="Sanchez-de la Vega G."/>
            <person name="Aguirre-Liguori J.A."/>
            <person name="Castellanos-Morales G."/>
            <person name="Gutierrez-Guerrero Y.T."/>
            <person name="Aguirre-Dugua X."/>
            <person name="Aguirre-Planter E."/>
            <person name="Tenaillon M.I."/>
            <person name="Lira-Saade R."/>
            <person name="Eguiarte L.E."/>
        </authorList>
    </citation>
    <scope>NUCLEOTIDE SEQUENCE [LARGE SCALE GENOMIC DNA]</scope>
    <source>
        <strain evidence="3">JBR-2021</strain>
    </source>
</reference>
<sequence>MPLRAYATYAFVFDHGSGGIVWWRSTRELIRPGGGEISWAEFREAFAEAYYPEDVQTRKHQEFTHLKQRGRSVTAYAREFAKLKCFAPDLVDTDYRTARRFVLGLDRKIRNVVEAIAPKTYADAMRVARAMEGTDGPSESRSSTQRQKRRSDRDDRRGSRSPTERRRRRRDWGDRRD</sequence>
<dbReference type="Proteomes" id="UP000685013">
    <property type="component" value="Chromosome 10"/>
</dbReference>
<feature type="non-terminal residue" evidence="3">
    <location>
        <position position="1"/>
    </location>
</feature>
<feature type="region of interest" description="Disordered" evidence="1">
    <location>
        <begin position="131"/>
        <end position="177"/>
    </location>
</feature>